<dbReference type="AlphaFoldDB" id="A0ABD3AE13"/>
<proteinExistence type="predicted"/>
<dbReference type="Pfam" id="PF13456">
    <property type="entry name" value="RVT_3"/>
    <property type="match status" value="1"/>
</dbReference>
<reference evidence="2 3" key="1">
    <citation type="submission" date="2024-11" db="EMBL/GenBank/DDBJ databases">
        <title>A near-complete genome assembly of Cinchona calisaya.</title>
        <authorList>
            <person name="Lian D.C."/>
            <person name="Zhao X.W."/>
            <person name="Wei L."/>
        </authorList>
    </citation>
    <scope>NUCLEOTIDE SEQUENCE [LARGE SCALE GENOMIC DNA]</scope>
    <source>
        <tissue evidence="2">Nenye</tissue>
    </source>
</reference>
<keyword evidence="3" id="KW-1185">Reference proteome</keyword>
<protein>
    <recommendedName>
        <fullName evidence="1">RNase H type-1 domain-containing protein</fullName>
    </recommendedName>
</protein>
<name>A0ABD3AE13_9GENT</name>
<dbReference type="InterPro" id="IPR002156">
    <property type="entry name" value="RNaseH_domain"/>
</dbReference>
<organism evidence="2 3">
    <name type="scientific">Cinchona calisaya</name>
    <dbReference type="NCBI Taxonomy" id="153742"/>
    <lineage>
        <taxon>Eukaryota</taxon>
        <taxon>Viridiplantae</taxon>
        <taxon>Streptophyta</taxon>
        <taxon>Embryophyta</taxon>
        <taxon>Tracheophyta</taxon>
        <taxon>Spermatophyta</taxon>
        <taxon>Magnoliopsida</taxon>
        <taxon>eudicotyledons</taxon>
        <taxon>Gunneridae</taxon>
        <taxon>Pentapetalae</taxon>
        <taxon>asterids</taxon>
        <taxon>lamiids</taxon>
        <taxon>Gentianales</taxon>
        <taxon>Rubiaceae</taxon>
        <taxon>Cinchonoideae</taxon>
        <taxon>Cinchoneae</taxon>
        <taxon>Cinchona</taxon>
    </lineage>
</organism>
<sequence>MPMEVDLVKALQKFALSNKEGHSGICLEHGDIKKTIEECKLSVIGKEVDLEKAANLKLNGTRDVMRSQGSNTKDVLRSTLPREHRGNRKTVNEEIAQAHDRWTPSPDNAIRLNVDAAIKGQHKQAAWGIVARNSQGNLLHSWAIPNLDCRKPMVEKALAVRMALIKAREQGCDTLKSNQTVKV</sequence>
<comment type="caution">
    <text evidence="2">The sequence shown here is derived from an EMBL/GenBank/DDBJ whole genome shotgun (WGS) entry which is preliminary data.</text>
</comment>
<gene>
    <name evidence="2" type="ORF">ACH5RR_008029</name>
</gene>
<evidence type="ECO:0000313" key="2">
    <source>
        <dbReference type="EMBL" id="KAL3528707.1"/>
    </source>
</evidence>
<accession>A0ABD3AE13</accession>
<evidence type="ECO:0000259" key="1">
    <source>
        <dbReference type="Pfam" id="PF13456"/>
    </source>
</evidence>
<dbReference type="Proteomes" id="UP001630127">
    <property type="component" value="Unassembled WGS sequence"/>
</dbReference>
<feature type="domain" description="RNase H type-1" evidence="1">
    <location>
        <begin position="113"/>
        <end position="174"/>
    </location>
</feature>
<evidence type="ECO:0000313" key="3">
    <source>
        <dbReference type="Proteomes" id="UP001630127"/>
    </source>
</evidence>
<dbReference type="EMBL" id="JBJUIK010000004">
    <property type="protein sequence ID" value="KAL3528707.1"/>
    <property type="molecule type" value="Genomic_DNA"/>
</dbReference>